<keyword evidence="11" id="KW-0393">Immunoglobulin domain</keyword>
<keyword evidence="7" id="KW-0221">Differentiation</keyword>
<dbReference type="InterPro" id="IPR015943">
    <property type="entry name" value="WD40/YVTN_repeat-like_dom_sf"/>
</dbReference>
<gene>
    <name evidence="15" type="ORF">JZ751_016212</name>
</gene>
<feature type="domain" description="Sema" evidence="14">
    <location>
        <begin position="1"/>
        <end position="277"/>
    </location>
</feature>
<dbReference type="GO" id="GO:0001755">
    <property type="term" value="P:neural crest cell migration"/>
    <property type="evidence" value="ECO:0007669"/>
    <property type="project" value="TreeGrafter"/>
</dbReference>
<dbReference type="InterPro" id="IPR001627">
    <property type="entry name" value="Semap_dom"/>
</dbReference>
<keyword evidence="10" id="KW-0325">Glycoprotein</keyword>
<evidence type="ECO:0000256" key="4">
    <source>
        <dbReference type="ARBA" id="ARBA00022473"/>
    </source>
</evidence>
<evidence type="ECO:0000256" key="1">
    <source>
        <dbReference type="ARBA" id="ARBA00004613"/>
    </source>
</evidence>
<accession>A0A8T2MV79</accession>
<dbReference type="PANTHER" id="PTHR11036">
    <property type="entry name" value="SEMAPHORIN"/>
    <property type="match status" value="1"/>
</dbReference>
<dbReference type="SUPFAM" id="SSF101912">
    <property type="entry name" value="Sema domain"/>
    <property type="match status" value="1"/>
</dbReference>
<comment type="similarity">
    <text evidence="2">Belongs to the semaphorin family.</text>
</comment>
<dbReference type="GO" id="GO:0005886">
    <property type="term" value="C:plasma membrane"/>
    <property type="evidence" value="ECO:0007669"/>
    <property type="project" value="TreeGrafter"/>
</dbReference>
<evidence type="ECO:0000256" key="11">
    <source>
        <dbReference type="ARBA" id="ARBA00023319"/>
    </source>
</evidence>
<evidence type="ECO:0000313" key="15">
    <source>
        <dbReference type="EMBL" id="KAG9332025.1"/>
    </source>
</evidence>
<dbReference type="GO" id="GO:0007411">
    <property type="term" value="P:axon guidance"/>
    <property type="evidence" value="ECO:0007669"/>
    <property type="project" value="TreeGrafter"/>
</dbReference>
<dbReference type="Pfam" id="PF01403">
    <property type="entry name" value="Sema"/>
    <property type="match status" value="2"/>
</dbReference>
<comment type="caution">
    <text evidence="12">Lacks conserved residue(s) required for the propagation of feature annotation.</text>
</comment>
<evidence type="ECO:0000256" key="9">
    <source>
        <dbReference type="ARBA" id="ARBA00023157"/>
    </source>
</evidence>
<dbReference type="InterPro" id="IPR016201">
    <property type="entry name" value="PSI"/>
</dbReference>
<feature type="compositionally biased region" description="Pro residues" evidence="13">
    <location>
        <begin position="10"/>
        <end position="24"/>
    </location>
</feature>
<dbReference type="GO" id="GO:0030335">
    <property type="term" value="P:positive regulation of cell migration"/>
    <property type="evidence" value="ECO:0007669"/>
    <property type="project" value="TreeGrafter"/>
</dbReference>
<protein>
    <recommendedName>
        <fullName evidence="3">Semaphorin-3C</fullName>
    </recommendedName>
</protein>
<evidence type="ECO:0000256" key="2">
    <source>
        <dbReference type="ARBA" id="ARBA00009492"/>
    </source>
</evidence>
<comment type="caution">
    <text evidence="15">The sequence shown here is derived from an EMBL/GenBank/DDBJ whole genome shotgun (WGS) entry which is preliminary data.</text>
</comment>
<dbReference type="GO" id="GO:0005615">
    <property type="term" value="C:extracellular space"/>
    <property type="evidence" value="ECO:0007669"/>
    <property type="project" value="TreeGrafter"/>
</dbReference>
<feature type="region of interest" description="Disordered" evidence="13">
    <location>
        <begin position="1"/>
        <end position="24"/>
    </location>
</feature>
<evidence type="ECO:0000313" key="16">
    <source>
        <dbReference type="Proteomes" id="UP000824540"/>
    </source>
</evidence>
<evidence type="ECO:0000259" key="14">
    <source>
        <dbReference type="PROSITE" id="PS51004"/>
    </source>
</evidence>
<evidence type="ECO:0000256" key="3">
    <source>
        <dbReference type="ARBA" id="ARBA00020372"/>
    </source>
</evidence>
<dbReference type="InterPro" id="IPR003599">
    <property type="entry name" value="Ig_sub"/>
</dbReference>
<evidence type="ECO:0000256" key="12">
    <source>
        <dbReference type="PROSITE-ProRule" id="PRU00352"/>
    </source>
</evidence>
<dbReference type="InterPro" id="IPR013783">
    <property type="entry name" value="Ig-like_fold"/>
</dbReference>
<feature type="region of interest" description="Disordered" evidence="13">
    <location>
        <begin position="87"/>
        <end position="109"/>
    </location>
</feature>
<dbReference type="SUPFAM" id="SSF103575">
    <property type="entry name" value="Plexin repeat"/>
    <property type="match status" value="1"/>
</dbReference>
<dbReference type="FunFam" id="3.30.1680.10:FF:000001">
    <property type="entry name" value="Semaphorin 3F like"/>
    <property type="match status" value="1"/>
</dbReference>
<keyword evidence="9" id="KW-1015">Disulfide bond</keyword>
<dbReference type="Proteomes" id="UP000824540">
    <property type="component" value="Unassembled WGS sequence"/>
</dbReference>
<evidence type="ECO:0000256" key="8">
    <source>
        <dbReference type="ARBA" id="ARBA00022902"/>
    </source>
</evidence>
<evidence type="ECO:0000256" key="7">
    <source>
        <dbReference type="ARBA" id="ARBA00022782"/>
    </source>
</evidence>
<keyword evidence="4" id="KW-0217">Developmental protein</keyword>
<proteinExistence type="inferred from homology"/>
<dbReference type="OrthoDB" id="9988752at2759"/>
<dbReference type="Gene3D" id="3.30.1680.10">
    <property type="entry name" value="ligand-binding face of the semaphorins, domain 2"/>
    <property type="match status" value="1"/>
</dbReference>
<reference evidence="15" key="1">
    <citation type="thesis" date="2021" institute="BYU ScholarsArchive" country="Provo, UT, USA">
        <title>Applications of and Algorithms for Genome Assembly and Genomic Analyses with an Emphasis on Marine Teleosts.</title>
        <authorList>
            <person name="Pickett B.D."/>
        </authorList>
    </citation>
    <scope>NUCLEOTIDE SEQUENCE</scope>
    <source>
        <strain evidence="15">HI-2016</strain>
    </source>
</reference>
<dbReference type="PANTHER" id="PTHR11036:SF25">
    <property type="entry name" value="SEMAPHORIN-3C"/>
    <property type="match status" value="1"/>
</dbReference>
<dbReference type="InterPro" id="IPR036352">
    <property type="entry name" value="Semap_dom_sf"/>
</dbReference>
<evidence type="ECO:0000256" key="10">
    <source>
        <dbReference type="ARBA" id="ARBA00023180"/>
    </source>
</evidence>
<dbReference type="InterPro" id="IPR027231">
    <property type="entry name" value="Semaphorin"/>
</dbReference>
<comment type="subcellular location">
    <subcellularLocation>
        <location evidence="1">Secreted</location>
    </subcellularLocation>
</comment>
<keyword evidence="16" id="KW-1185">Reference proteome</keyword>
<keyword evidence="5" id="KW-0964">Secreted</keyword>
<dbReference type="GO" id="GO:0071526">
    <property type="term" value="P:semaphorin-plexin signaling pathway"/>
    <property type="evidence" value="ECO:0007669"/>
    <property type="project" value="TreeGrafter"/>
</dbReference>
<dbReference type="EMBL" id="JAFBMS010000264">
    <property type="protein sequence ID" value="KAG9332025.1"/>
    <property type="molecule type" value="Genomic_DNA"/>
</dbReference>
<dbReference type="AlphaFoldDB" id="A0A8T2MV79"/>
<evidence type="ECO:0000256" key="5">
    <source>
        <dbReference type="ARBA" id="ARBA00022525"/>
    </source>
</evidence>
<evidence type="ECO:0000256" key="6">
    <source>
        <dbReference type="ARBA" id="ARBA00022729"/>
    </source>
</evidence>
<dbReference type="InterPro" id="IPR036179">
    <property type="entry name" value="Ig-like_dom_sf"/>
</dbReference>
<sequence>MLSVSDRVCSPPPPPFPHASTPPPPSSVFKGSAVCVYNMADILTVFNGPFAHREGPNFQWVAYQGRIPYPRPGMVSLDPGGWGMVRGRGPGGQGARGRGPGAGGQGSPLYSNSLPLDTRTTVPCPGGAFTPNIHTTKEFPDDVVTFIRNHPVMFNPIYPMGRKPLVVRTNADYKYTAIAVDEVIAADGRYQQQLYVSSEYGVSQVSLHRCHAYGSACADCCLARDPYCAWDGLSCSRFYPTGKRRSRRQDIIHGNPLTQCRGYNLKAYRNAVETVQYAVKNNTTFLECLPKSPQASVKPSDRLIPSGNGLLIRSAQPSDQGLYYCQATENGFKRTVAKIRLKVLSDSLVMALTDKQRSPWALASSLHPKALVSAFSPAEALALQQYCKEQRQAERLGPLRGDLAKLKPLLDHRKSRNRRNHLPQG</sequence>
<dbReference type="SMART" id="SM00409">
    <property type="entry name" value="IG"/>
    <property type="match status" value="1"/>
</dbReference>
<dbReference type="Gene3D" id="2.130.10.10">
    <property type="entry name" value="YVTN repeat-like/Quinoprotein amine dehydrogenase"/>
    <property type="match status" value="1"/>
</dbReference>
<name>A0A8T2MV79_9TELE</name>
<dbReference type="GO" id="GO:0045499">
    <property type="term" value="F:chemorepellent activity"/>
    <property type="evidence" value="ECO:0007669"/>
    <property type="project" value="TreeGrafter"/>
</dbReference>
<keyword evidence="6" id="KW-0732">Signal</keyword>
<dbReference type="SUPFAM" id="SSF48726">
    <property type="entry name" value="Immunoglobulin"/>
    <property type="match status" value="1"/>
</dbReference>
<dbReference type="SMART" id="SM00423">
    <property type="entry name" value="PSI"/>
    <property type="match status" value="1"/>
</dbReference>
<dbReference type="GO" id="GO:0030215">
    <property type="term" value="F:semaphorin receptor binding"/>
    <property type="evidence" value="ECO:0007669"/>
    <property type="project" value="InterPro"/>
</dbReference>
<feature type="compositionally biased region" description="Gly residues" evidence="13">
    <location>
        <begin position="87"/>
        <end position="106"/>
    </location>
</feature>
<dbReference type="PROSITE" id="PS51004">
    <property type="entry name" value="SEMA"/>
    <property type="match status" value="1"/>
</dbReference>
<keyword evidence="8" id="KW-0524">Neurogenesis</keyword>
<organism evidence="15 16">
    <name type="scientific">Albula glossodonta</name>
    <name type="common">roundjaw bonefish</name>
    <dbReference type="NCBI Taxonomy" id="121402"/>
    <lineage>
        <taxon>Eukaryota</taxon>
        <taxon>Metazoa</taxon>
        <taxon>Chordata</taxon>
        <taxon>Craniata</taxon>
        <taxon>Vertebrata</taxon>
        <taxon>Euteleostomi</taxon>
        <taxon>Actinopterygii</taxon>
        <taxon>Neopterygii</taxon>
        <taxon>Teleostei</taxon>
        <taxon>Albuliformes</taxon>
        <taxon>Albulidae</taxon>
        <taxon>Albula</taxon>
    </lineage>
</organism>
<evidence type="ECO:0000256" key="13">
    <source>
        <dbReference type="SAM" id="MobiDB-lite"/>
    </source>
</evidence>
<dbReference type="Gene3D" id="2.60.40.10">
    <property type="entry name" value="Immunoglobulins"/>
    <property type="match status" value="1"/>
</dbReference>